<evidence type="ECO:0000256" key="1">
    <source>
        <dbReference type="ARBA" id="ARBA00022801"/>
    </source>
</evidence>
<dbReference type="SMART" id="SM00091">
    <property type="entry name" value="PAS"/>
    <property type="match status" value="2"/>
</dbReference>
<evidence type="ECO:0000259" key="2">
    <source>
        <dbReference type="PROSITE" id="PS50112"/>
    </source>
</evidence>
<dbReference type="Pfam" id="PF08448">
    <property type="entry name" value="PAS_4"/>
    <property type="match status" value="1"/>
</dbReference>
<dbReference type="SUPFAM" id="SSF55785">
    <property type="entry name" value="PYP-like sensor domain (PAS domain)"/>
    <property type="match status" value="2"/>
</dbReference>
<dbReference type="Pfam" id="PF13185">
    <property type="entry name" value="GAF_2"/>
    <property type="match status" value="1"/>
</dbReference>
<dbReference type="InterPro" id="IPR001610">
    <property type="entry name" value="PAC"/>
</dbReference>
<keyword evidence="5" id="KW-1185">Reference proteome</keyword>
<comment type="caution">
    <text evidence="4">The sequence shown here is derived from an EMBL/GenBank/DDBJ whole genome shotgun (WGS) entry which is preliminary data.</text>
</comment>
<dbReference type="InterPro" id="IPR029016">
    <property type="entry name" value="GAF-like_dom_sf"/>
</dbReference>
<dbReference type="NCBIfam" id="TIGR00229">
    <property type="entry name" value="sensory_box"/>
    <property type="match status" value="1"/>
</dbReference>
<dbReference type="Gene3D" id="3.30.450.20">
    <property type="entry name" value="PAS domain"/>
    <property type="match status" value="2"/>
</dbReference>
<dbReference type="InterPro" id="IPR001932">
    <property type="entry name" value="PPM-type_phosphatase-like_dom"/>
</dbReference>
<keyword evidence="1" id="KW-0378">Hydrolase</keyword>
<dbReference type="Gene3D" id="2.10.70.100">
    <property type="match status" value="1"/>
</dbReference>
<dbReference type="InterPro" id="IPR036457">
    <property type="entry name" value="PPM-type-like_dom_sf"/>
</dbReference>
<proteinExistence type="predicted"/>
<evidence type="ECO:0000313" key="4">
    <source>
        <dbReference type="EMBL" id="MBL7627354.1"/>
    </source>
</evidence>
<dbReference type="InterPro" id="IPR013655">
    <property type="entry name" value="PAS_fold_3"/>
</dbReference>
<evidence type="ECO:0000259" key="3">
    <source>
        <dbReference type="PROSITE" id="PS50113"/>
    </source>
</evidence>
<dbReference type="AlphaFoldDB" id="A0A937RHA6"/>
<dbReference type="Gene3D" id="3.60.40.10">
    <property type="entry name" value="PPM-type phosphatase domain"/>
    <property type="match status" value="1"/>
</dbReference>
<dbReference type="GO" id="GO:0016791">
    <property type="term" value="F:phosphatase activity"/>
    <property type="evidence" value="ECO:0007669"/>
    <property type="project" value="TreeGrafter"/>
</dbReference>
<organism evidence="4 5">
    <name type="scientific">Frankia nepalensis</name>
    <dbReference type="NCBI Taxonomy" id="1836974"/>
    <lineage>
        <taxon>Bacteria</taxon>
        <taxon>Bacillati</taxon>
        <taxon>Actinomycetota</taxon>
        <taxon>Actinomycetes</taxon>
        <taxon>Frankiales</taxon>
        <taxon>Frankiaceae</taxon>
        <taxon>Frankia</taxon>
    </lineage>
</organism>
<dbReference type="PROSITE" id="PS50112">
    <property type="entry name" value="PAS"/>
    <property type="match status" value="1"/>
</dbReference>
<dbReference type="SUPFAM" id="SSF55781">
    <property type="entry name" value="GAF domain-like"/>
    <property type="match status" value="1"/>
</dbReference>
<dbReference type="Pfam" id="PF07228">
    <property type="entry name" value="SpoIIE"/>
    <property type="match status" value="1"/>
</dbReference>
<dbReference type="Gene3D" id="3.30.450.40">
    <property type="match status" value="1"/>
</dbReference>
<dbReference type="SMART" id="SM00086">
    <property type="entry name" value="PAC"/>
    <property type="match status" value="1"/>
</dbReference>
<dbReference type="InterPro" id="IPR013656">
    <property type="entry name" value="PAS_4"/>
</dbReference>
<feature type="domain" description="PAS" evidence="2">
    <location>
        <begin position="146"/>
        <end position="200"/>
    </location>
</feature>
<dbReference type="InterPro" id="IPR000014">
    <property type="entry name" value="PAS"/>
</dbReference>
<dbReference type="InterPro" id="IPR035965">
    <property type="entry name" value="PAS-like_dom_sf"/>
</dbReference>
<feature type="domain" description="PAC" evidence="3">
    <location>
        <begin position="100"/>
        <end position="152"/>
    </location>
</feature>
<dbReference type="PANTHER" id="PTHR43156:SF2">
    <property type="entry name" value="STAGE II SPORULATION PROTEIN E"/>
    <property type="match status" value="1"/>
</dbReference>
<dbReference type="RefSeq" id="WP_203001729.1">
    <property type="nucleotide sequence ID" value="NZ_JADWYU010000219.1"/>
</dbReference>
<dbReference type="SMART" id="SM00331">
    <property type="entry name" value="PP2C_SIG"/>
    <property type="match status" value="1"/>
</dbReference>
<reference evidence="4" key="1">
    <citation type="submission" date="2020-12" db="EMBL/GenBank/DDBJ databases">
        <title>Genomic characterization of non-nitrogen-fixing Frankia strains.</title>
        <authorList>
            <person name="Carlos-Shanley C."/>
            <person name="Guerra T."/>
            <person name="Hahn D."/>
        </authorList>
    </citation>
    <scope>NUCLEOTIDE SEQUENCE</scope>
    <source>
        <strain evidence="4">CN6</strain>
    </source>
</reference>
<dbReference type="InterPro" id="IPR003018">
    <property type="entry name" value="GAF"/>
</dbReference>
<gene>
    <name evidence="4" type="ORF">I7412_09270</name>
</gene>
<dbReference type="Pfam" id="PF08447">
    <property type="entry name" value="PAS_3"/>
    <property type="match status" value="1"/>
</dbReference>
<dbReference type="EMBL" id="JAEACQ010000159">
    <property type="protein sequence ID" value="MBL7627354.1"/>
    <property type="molecule type" value="Genomic_DNA"/>
</dbReference>
<accession>A0A937RHA6</accession>
<dbReference type="SMART" id="SM00065">
    <property type="entry name" value="GAF"/>
    <property type="match status" value="1"/>
</dbReference>
<dbReference type="CDD" id="cd00130">
    <property type="entry name" value="PAS"/>
    <property type="match status" value="2"/>
</dbReference>
<dbReference type="PROSITE" id="PS50113">
    <property type="entry name" value="PAC"/>
    <property type="match status" value="1"/>
</dbReference>
<dbReference type="PANTHER" id="PTHR43156">
    <property type="entry name" value="STAGE II SPORULATION PROTEIN E-RELATED"/>
    <property type="match status" value="1"/>
</dbReference>
<name>A0A937RHA6_9ACTN</name>
<dbReference type="Proteomes" id="UP000604475">
    <property type="component" value="Unassembled WGS sequence"/>
</dbReference>
<evidence type="ECO:0000313" key="5">
    <source>
        <dbReference type="Proteomes" id="UP000604475"/>
    </source>
</evidence>
<dbReference type="InterPro" id="IPR052016">
    <property type="entry name" value="Bact_Sigma-Reg"/>
</dbReference>
<sequence length="694" mass="74792">MDEGPDRRAFRAGQGTVDRDNVDLDANGLYRAFSGVGIGLWDWDVASGRVLTDRAAARLLGLGDDPGPVAMDDVLARVHPDEREMVQRARDRALRTQSTFLEEYRVLRPDGSVGWVQTRAGVLVDAADGTLRVIGFSSDRTSVRTVRERVARALDHVGDIVLVLDEADTIVYANIEAVRQFGLAPQEIIGRPAAEVLLAPVRERVAELRRRRAEPAAPGKPGAATVLEIEETDRDGVWWAVRMFTIPDGLVVTMRNADARHHADTERAELIGSLSSALRRSRQLLDVTVELDQALTVDELCDAAARSAAADLGVLFTGVTLMEDDGPPRVITRPHSAFLTRAWARMPDFGPAVTAELLRTGQPRFDQNRASYLRDFPERAPNLDAMSIDAIASLPLVVSGRPIGVLLLGWPGPHTFTEEERRFLRTLVGPFAQALERARLYERQMSNVEMLQRAVLPRTLPDVDGVRLSARYLPAGRDIGIGGDWYDATVLADGTLSLVVGDVGGHGLPAVSTMAELRHAARAYALQLQAPADITTQLSANLGDQGDELLATAVVAHLDPTTGRLIWSCAGHPPPLLLAAPPGVGEPADGAGPRYLEEVHGPILGVDTAAAYGQSSVRLAPGARLLLYSDGLVERRGRSLTDRLVALAEAAMAPTPHADPADPADPDLLCDHILRAVAPSEREDDLCLLAVATG</sequence>
<dbReference type="InterPro" id="IPR000700">
    <property type="entry name" value="PAS-assoc_C"/>
</dbReference>
<protein>
    <submittedName>
        <fullName evidence="4">SpoIIE family protein phosphatase</fullName>
    </submittedName>
</protein>